<reference evidence="1 2" key="1">
    <citation type="journal article" date="2021" name="Plant Biotechnol. J.">
        <title>Multi-omics assisted identification of the key and species-specific regulatory components of drought-tolerant mechanisms in Gossypium stocksii.</title>
        <authorList>
            <person name="Yu D."/>
            <person name="Ke L."/>
            <person name="Zhang D."/>
            <person name="Wu Y."/>
            <person name="Sun Y."/>
            <person name="Mei J."/>
            <person name="Sun J."/>
            <person name="Sun Y."/>
        </authorList>
    </citation>
    <scope>NUCLEOTIDE SEQUENCE [LARGE SCALE GENOMIC DNA]</scope>
    <source>
        <strain evidence="2">cv. E1</strain>
        <tissue evidence="1">Leaf</tissue>
    </source>
</reference>
<comment type="caution">
    <text evidence="1">The sequence shown here is derived from an EMBL/GenBank/DDBJ whole genome shotgun (WGS) entry which is preliminary data.</text>
</comment>
<evidence type="ECO:0000313" key="2">
    <source>
        <dbReference type="Proteomes" id="UP000828251"/>
    </source>
</evidence>
<accession>A0A9D3UE38</accession>
<keyword evidence="2" id="KW-1185">Reference proteome</keyword>
<protein>
    <submittedName>
        <fullName evidence="1">Uncharacterized protein</fullName>
    </submittedName>
</protein>
<name>A0A9D3UE38_9ROSI</name>
<dbReference type="EMBL" id="JAIQCV010000012">
    <property type="protein sequence ID" value="KAH1038795.1"/>
    <property type="molecule type" value="Genomic_DNA"/>
</dbReference>
<evidence type="ECO:0000313" key="1">
    <source>
        <dbReference type="EMBL" id="KAH1038795.1"/>
    </source>
</evidence>
<organism evidence="1 2">
    <name type="scientific">Gossypium stocksii</name>
    <dbReference type="NCBI Taxonomy" id="47602"/>
    <lineage>
        <taxon>Eukaryota</taxon>
        <taxon>Viridiplantae</taxon>
        <taxon>Streptophyta</taxon>
        <taxon>Embryophyta</taxon>
        <taxon>Tracheophyta</taxon>
        <taxon>Spermatophyta</taxon>
        <taxon>Magnoliopsida</taxon>
        <taxon>eudicotyledons</taxon>
        <taxon>Gunneridae</taxon>
        <taxon>Pentapetalae</taxon>
        <taxon>rosids</taxon>
        <taxon>malvids</taxon>
        <taxon>Malvales</taxon>
        <taxon>Malvaceae</taxon>
        <taxon>Malvoideae</taxon>
        <taxon>Gossypium</taxon>
    </lineage>
</organism>
<dbReference type="AlphaFoldDB" id="A0A9D3UE38"/>
<sequence length="125" mass="14815">MRRIVRSKFEQLHEHWTDCRKETNRKDCLPIKRRSQDHHEEKHPMAIQEEIHTVILTHRGIRVEGKKASSMRSFKMKNEKVSKDSLDKFQLHYLPEARQFKLFSKGKIVNNLSPQLLKGKQGKGS</sequence>
<gene>
    <name evidence="1" type="ORF">J1N35_040538</name>
</gene>
<proteinExistence type="predicted"/>
<dbReference type="Proteomes" id="UP000828251">
    <property type="component" value="Unassembled WGS sequence"/>
</dbReference>